<dbReference type="Gramene" id="Solyc10g080930.2.1">
    <property type="protein sequence ID" value="Solyc10g080930.2.1"/>
    <property type="gene ID" value="Solyc10g080930.2"/>
</dbReference>
<dbReference type="OrthoDB" id="44867at2759"/>
<dbReference type="GO" id="GO:0005634">
    <property type="term" value="C:nucleus"/>
    <property type="evidence" value="ECO:0007669"/>
    <property type="project" value="UniProtKB-SubCell"/>
</dbReference>
<dbReference type="Gene3D" id="1.20.930.10">
    <property type="entry name" value="Conserved domain common to transcription factors TFIIS, elongin A, CRSP70"/>
    <property type="match status" value="1"/>
</dbReference>
<name>A0A3Q7ILS5_SOLLC</name>
<dbReference type="PaxDb" id="4081-Solyc10g080930.1.1"/>
<keyword evidence="4" id="KW-0175">Coiled coil</keyword>
<dbReference type="SMART" id="SM00509">
    <property type="entry name" value="TFS2N"/>
    <property type="match status" value="1"/>
</dbReference>
<feature type="compositionally biased region" description="Polar residues" evidence="5">
    <location>
        <begin position="288"/>
        <end position="298"/>
    </location>
</feature>
<dbReference type="InterPro" id="IPR035441">
    <property type="entry name" value="TFIIS/LEDGF_dom_sf"/>
</dbReference>
<accession>A0A3Q7ILS5</accession>
<evidence type="ECO:0000256" key="1">
    <source>
        <dbReference type="ARBA" id="ARBA00004123"/>
    </source>
</evidence>
<dbReference type="GeneID" id="101248344"/>
<evidence type="ECO:0000313" key="7">
    <source>
        <dbReference type="EnsemblPlants" id="Solyc10g080930.2.1"/>
    </source>
</evidence>
<feature type="compositionally biased region" description="Polar residues" evidence="5">
    <location>
        <begin position="270"/>
        <end position="280"/>
    </location>
</feature>
<gene>
    <name evidence="7" type="primary">LOC101248344</name>
</gene>
<keyword evidence="8" id="KW-1185">Reference proteome</keyword>
<feature type="compositionally biased region" description="Basic and acidic residues" evidence="5">
    <location>
        <begin position="309"/>
        <end position="323"/>
    </location>
</feature>
<proteinExistence type="predicted"/>
<reference evidence="7" key="1">
    <citation type="journal article" date="2012" name="Nature">
        <title>The tomato genome sequence provides insights into fleshy fruit evolution.</title>
        <authorList>
            <consortium name="Tomato Genome Consortium"/>
        </authorList>
    </citation>
    <scope>NUCLEOTIDE SEQUENCE [LARGE SCALE GENOMIC DNA]</scope>
    <source>
        <strain evidence="7">cv. Heinz 1706</strain>
    </source>
</reference>
<dbReference type="KEGG" id="sly:101248344"/>
<dbReference type="PANTHER" id="PTHR46554">
    <property type="entry name" value="MEDIATOR OF RNA POLYMERASE II TRANSCRIPTION SUBUNIT 26A-RELATED"/>
    <property type="match status" value="1"/>
</dbReference>
<reference evidence="7" key="2">
    <citation type="submission" date="2019-01" db="UniProtKB">
        <authorList>
            <consortium name="EnsemblPlants"/>
        </authorList>
    </citation>
    <scope>IDENTIFICATION</scope>
    <source>
        <strain evidence="7">cv. Heinz 1706</strain>
    </source>
</reference>
<evidence type="ECO:0000259" key="6">
    <source>
        <dbReference type="PROSITE" id="PS51319"/>
    </source>
</evidence>
<dbReference type="InParanoid" id="A0A3Q7ILS5"/>
<dbReference type="STRING" id="4081.A0A3Q7ILS5"/>
<dbReference type="PANTHER" id="PTHR46554:SF2">
    <property type="entry name" value="TFIIS N-TERMINAL DOMAIN-CONTAINING PROTEIN"/>
    <property type="match status" value="1"/>
</dbReference>
<comment type="subcellular location">
    <subcellularLocation>
        <location evidence="1 3">Nucleus</location>
    </subcellularLocation>
</comment>
<keyword evidence="2 3" id="KW-0539">Nucleus</keyword>
<dbReference type="OMA" id="HERRPQN"/>
<dbReference type="AlphaFoldDB" id="A0A3Q7ILS5"/>
<evidence type="ECO:0000256" key="4">
    <source>
        <dbReference type="SAM" id="Coils"/>
    </source>
</evidence>
<dbReference type="Proteomes" id="UP000004994">
    <property type="component" value="Chromosome 10"/>
</dbReference>
<organism evidence="7">
    <name type="scientific">Solanum lycopersicum</name>
    <name type="common">Tomato</name>
    <name type="synonym">Lycopersicon esculentum</name>
    <dbReference type="NCBI Taxonomy" id="4081"/>
    <lineage>
        <taxon>Eukaryota</taxon>
        <taxon>Viridiplantae</taxon>
        <taxon>Streptophyta</taxon>
        <taxon>Embryophyta</taxon>
        <taxon>Tracheophyta</taxon>
        <taxon>Spermatophyta</taxon>
        <taxon>Magnoliopsida</taxon>
        <taxon>eudicotyledons</taxon>
        <taxon>Gunneridae</taxon>
        <taxon>Pentapetalae</taxon>
        <taxon>asterids</taxon>
        <taxon>lamiids</taxon>
        <taxon>Solanales</taxon>
        <taxon>Solanaceae</taxon>
        <taxon>Solanoideae</taxon>
        <taxon>Solaneae</taxon>
        <taxon>Solanum</taxon>
        <taxon>Solanum subgen. Lycopersicon</taxon>
    </lineage>
</organism>
<dbReference type="PROSITE" id="PS51319">
    <property type="entry name" value="TFIIS_N"/>
    <property type="match status" value="1"/>
</dbReference>
<evidence type="ECO:0000256" key="2">
    <source>
        <dbReference type="ARBA" id="ARBA00023242"/>
    </source>
</evidence>
<dbReference type="EnsemblPlants" id="Solyc10g080930.2.1">
    <property type="protein sequence ID" value="Solyc10g080930.2.1"/>
    <property type="gene ID" value="Solyc10g080930.2"/>
</dbReference>
<feature type="coiled-coil region" evidence="4">
    <location>
        <begin position="391"/>
        <end position="418"/>
    </location>
</feature>
<feature type="compositionally biased region" description="Polar residues" evidence="5">
    <location>
        <begin position="444"/>
        <end position="455"/>
    </location>
</feature>
<feature type="domain" description="TFIIS N-terminal" evidence="6">
    <location>
        <begin position="134"/>
        <end position="208"/>
    </location>
</feature>
<dbReference type="InterPro" id="IPR017923">
    <property type="entry name" value="TFIIS_N"/>
</dbReference>
<evidence type="ECO:0000256" key="5">
    <source>
        <dbReference type="SAM" id="MobiDB-lite"/>
    </source>
</evidence>
<sequence length="455" mass="51190">MAKSSGTLDKWRDYFRTANSDIFDIIEYAVMVAAVDCPKEFKMRRDRIAEMLFTCKVTMCFGCEKVDLAVPIAGNDDEGKIKSKDEFGGSKESKVNSRIDHHDVEMNVNQVSNYSYGEAEALTEEMEEETQTFGEVMRIKDVIDNNQAESAELFECLRRLQLMALSVETLKATEIGKSVNSLRKHNSKDVRHLSRTLIEDWKVLVDEWVNATAAFAGNESTPESMKASVVDQDEEGLPSPPLDDLAFFSAQTTSIELSQFFDGMDDDGNPRNSGGFNVNRGNGRKPSLGNQNIPLQKKQSADCFNASPKENKGEQQKKQEAVIKKQTTVAKPTKPSGGEFGPGRPTKPALEQKLKVNEMNFQQKSDKGTIQKRPVASQQNKLRHSDEDAVQVKLEATKRKLQERYQEAEKAKRQRTIQVMELRDIPKKGPNQGVGLKNAHMRPGNNNRHWTNGRR</sequence>
<dbReference type="SUPFAM" id="SSF47676">
    <property type="entry name" value="Conserved domain common to transcription factors TFIIS, elongin A, CRSP70"/>
    <property type="match status" value="1"/>
</dbReference>
<feature type="region of interest" description="Disordered" evidence="5">
    <location>
        <begin position="262"/>
        <end position="348"/>
    </location>
</feature>
<dbReference type="RefSeq" id="XP_004249321.1">
    <property type="nucleotide sequence ID" value="XM_004249273.4"/>
</dbReference>
<feature type="region of interest" description="Disordered" evidence="5">
    <location>
        <begin position="219"/>
        <end position="238"/>
    </location>
</feature>
<evidence type="ECO:0000256" key="3">
    <source>
        <dbReference type="PROSITE-ProRule" id="PRU00649"/>
    </source>
</evidence>
<feature type="region of interest" description="Disordered" evidence="5">
    <location>
        <begin position="363"/>
        <end position="387"/>
    </location>
</feature>
<protein>
    <recommendedName>
        <fullName evidence="6">TFIIS N-terminal domain-containing protein</fullName>
    </recommendedName>
</protein>
<dbReference type="FunCoup" id="A0A3Q7ILS5">
    <property type="interactions" value="2219"/>
</dbReference>
<dbReference type="CDD" id="cd00183">
    <property type="entry name" value="TFIIS_I"/>
    <property type="match status" value="1"/>
</dbReference>
<dbReference type="SMR" id="A0A3Q7ILS5"/>
<dbReference type="InterPro" id="IPR003617">
    <property type="entry name" value="TFIIS/CRSP70_N_sub"/>
</dbReference>
<feature type="region of interest" description="Disordered" evidence="5">
    <location>
        <begin position="421"/>
        <end position="455"/>
    </location>
</feature>
<evidence type="ECO:0000313" key="8">
    <source>
        <dbReference type="Proteomes" id="UP000004994"/>
    </source>
</evidence>
<dbReference type="Pfam" id="PF08711">
    <property type="entry name" value="Med26"/>
    <property type="match status" value="1"/>
</dbReference>